<dbReference type="PROSITE" id="PS00028">
    <property type="entry name" value="ZINC_FINGER_C2H2_1"/>
    <property type="match status" value="1"/>
</dbReference>
<reference evidence="15 16" key="1">
    <citation type="submission" date="2016-07" db="EMBL/GenBank/DDBJ databases">
        <title>Pervasive Adenine N6-methylation of Active Genes in Fungi.</title>
        <authorList>
            <consortium name="DOE Joint Genome Institute"/>
            <person name="Mondo S.J."/>
            <person name="Dannebaum R.O."/>
            <person name="Kuo R.C."/>
            <person name="Labutti K."/>
            <person name="Haridas S."/>
            <person name="Kuo A."/>
            <person name="Salamov A."/>
            <person name="Ahrendt S.R."/>
            <person name="Lipzen A."/>
            <person name="Sullivan W."/>
            <person name="Andreopoulos W.B."/>
            <person name="Clum A."/>
            <person name="Lindquist E."/>
            <person name="Daum C."/>
            <person name="Ramamoorthy G.K."/>
            <person name="Gryganskyi A."/>
            <person name="Culley D."/>
            <person name="Magnuson J.K."/>
            <person name="James T.Y."/>
            <person name="O'Malley M.A."/>
            <person name="Stajich J.E."/>
            <person name="Spatafora J.W."/>
            <person name="Visel A."/>
            <person name="Grigoriev I.V."/>
        </authorList>
    </citation>
    <scope>NUCLEOTIDE SEQUENCE [LARGE SCALE GENOMIC DNA]</scope>
    <source>
        <strain evidence="15 16">NRRL 3301</strain>
    </source>
</reference>
<evidence type="ECO:0000256" key="5">
    <source>
        <dbReference type="ARBA" id="ARBA00022490"/>
    </source>
</evidence>
<keyword evidence="9 12" id="KW-0863">Zinc-finger</keyword>
<dbReference type="SUPFAM" id="SSF57850">
    <property type="entry name" value="RING/U-box"/>
    <property type="match status" value="1"/>
</dbReference>
<dbReference type="InterPro" id="IPR013087">
    <property type="entry name" value="Znf_C2H2_type"/>
</dbReference>
<dbReference type="GO" id="GO:0005737">
    <property type="term" value="C:cytoplasm"/>
    <property type="evidence" value="ECO:0007669"/>
    <property type="project" value="UniProtKB-SubCell"/>
</dbReference>
<accession>A0A1X2GMY1</accession>
<evidence type="ECO:0000313" key="15">
    <source>
        <dbReference type="EMBL" id="ORX57530.1"/>
    </source>
</evidence>
<comment type="caution">
    <text evidence="15">The sequence shown here is derived from an EMBL/GenBank/DDBJ whole genome shotgun (WGS) entry which is preliminary data.</text>
</comment>
<feature type="region of interest" description="Disordered" evidence="13">
    <location>
        <begin position="317"/>
        <end position="441"/>
    </location>
</feature>
<dbReference type="GO" id="GO:0016567">
    <property type="term" value="P:protein ubiquitination"/>
    <property type="evidence" value="ECO:0007669"/>
    <property type="project" value="TreeGrafter"/>
</dbReference>
<keyword evidence="10" id="KW-0862">Zinc</keyword>
<comment type="pathway">
    <text evidence="3">Protein modification; protein ubiquitination.</text>
</comment>
<dbReference type="InterPro" id="IPR001841">
    <property type="entry name" value="Znf_RING"/>
</dbReference>
<evidence type="ECO:0000256" key="3">
    <source>
        <dbReference type="ARBA" id="ARBA00004906"/>
    </source>
</evidence>
<keyword evidence="7" id="KW-0808">Transferase</keyword>
<dbReference type="Gene3D" id="3.30.40.10">
    <property type="entry name" value="Zinc/RING finger domain, C3HC4 (zinc finger)"/>
    <property type="match status" value="1"/>
</dbReference>
<evidence type="ECO:0000256" key="4">
    <source>
        <dbReference type="ARBA" id="ARBA00012483"/>
    </source>
</evidence>
<dbReference type="GO" id="GO:0061630">
    <property type="term" value="F:ubiquitin protein ligase activity"/>
    <property type="evidence" value="ECO:0007669"/>
    <property type="project" value="UniProtKB-EC"/>
</dbReference>
<name>A0A1X2GMY1_9FUNG</name>
<dbReference type="PANTHER" id="PTHR22938:SF0">
    <property type="entry name" value="E3 UBIQUITIN-PROTEIN LIGASE ZNF598"/>
    <property type="match status" value="1"/>
</dbReference>
<evidence type="ECO:0000256" key="12">
    <source>
        <dbReference type="PROSITE-ProRule" id="PRU00175"/>
    </source>
</evidence>
<comment type="subcellular location">
    <subcellularLocation>
        <location evidence="2">Cytoplasm</location>
    </subcellularLocation>
</comment>
<evidence type="ECO:0000256" key="7">
    <source>
        <dbReference type="ARBA" id="ARBA00022679"/>
    </source>
</evidence>
<dbReference type="InterPro" id="IPR057634">
    <property type="entry name" value="PAH_ZNF598/HEL2"/>
</dbReference>
<feature type="compositionally biased region" description="Pro residues" evidence="13">
    <location>
        <begin position="341"/>
        <end position="350"/>
    </location>
</feature>
<dbReference type="GO" id="GO:0008270">
    <property type="term" value="F:zinc ion binding"/>
    <property type="evidence" value="ECO:0007669"/>
    <property type="project" value="UniProtKB-KW"/>
</dbReference>
<dbReference type="Pfam" id="PF23230">
    <property type="entry name" value="zf-C2H2_13"/>
    <property type="match status" value="1"/>
</dbReference>
<dbReference type="Proteomes" id="UP000242146">
    <property type="component" value="Unassembled WGS sequence"/>
</dbReference>
<evidence type="ECO:0000259" key="14">
    <source>
        <dbReference type="PROSITE" id="PS50089"/>
    </source>
</evidence>
<dbReference type="GO" id="GO:0072344">
    <property type="term" value="P:rescue of stalled ribosome"/>
    <property type="evidence" value="ECO:0007669"/>
    <property type="project" value="InterPro"/>
</dbReference>
<dbReference type="SMART" id="SM00355">
    <property type="entry name" value="ZnF_C2H2"/>
    <property type="match status" value="4"/>
</dbReference>
<evidence type="ECO:0000256" key="10">
    <source>
        <dbReference type="ARBA" id="ARBA00022833"/>
    </source>
</evidence>
<feature type="compositionally biased region" description="Low complexity" evidence="13">
    <location>
        <begin position="413"/>
        <end position="433"/>
    </location>
</feature>
<dbReference type="OrthoDB" id="3838338at2759"/>
<evidence type="ECO:0000256" key="11">
    <source>
        <dbReference type="ARBA" id="ARBA00035113"/>
    </source>
</evidence>
<feature type="compositionally biased region" description="Basic residues" evidence="13">
    <location>
        <begin position="325"/>
        <end position="334"/>
    </location>
</feature>
<evidence type="ECO:0000256" key="13">
    <source>
        <dbReference type="SAM" id="MobiDB-lite"/>
    </source>
</evidence>
<feature type="domain" description="RING-type" evidence="14">
    <location>
        <begin position="60"/>
        <end position="100"/>
    </location>
</feature>
<dbReference type="Pfam" id="PF23202">
    <property type="entry name" value="PAH_ZNF598"/>
    <property type="match status" value="1"/>
</dbReference>
<protein>
    <recommendedName>
        <fullName evidence="4">RING-type E3 ubiquitin transferase</fullName>
        <ecNumber evidence="4">2.3.2.27</ecNumber>
    </recommendedName>
</protein>
<dbReference type="Pfam" id="PF25447">
    <property type="entry name" value="RING_ZNF598"/>
    <property type="match status" value="1"/>
</dbReference>
<sequence length="597" mass="67774">MSSETPAKNAKATTPAKGKPKRTQKPKAGANQATKQPSAKGPMKPKPQEDNESDEEGDSCFICAEPIVTYAVTPCNHRTCHICALRLRALYKTKNCVFCKTEQKTVIFTKDPTKLFEEFTKKDIHSVDKKLDIQFENELIHQDTILSLEYNCPDPKCDVACDGWAQLKKHVNKEHNVLLCDLCIKNKQIFAHEHTLYTAVQLNKHYKHGDKSFNKDDDSGFKGHPECAFCRISFYGDDELFHHCREKHEQCHICVQNGVRHEYYPNYDAMERHFRKDHYLCMYRECLDKKFIVFSSQLDLTSHEVEEHGASGRVELSFDYGNHEPHRHKNKQRQQRSQAPVPQPQQPPAAVPELQPVSSARLSSDDFPSIGGASSSVNRPIPGQPKKQPQSSKLRKPQGFGGLTTDHWPDLRPNSATPSPSSSANTSSQSTNATFPDASQVQRHAQVLEKLSRMLNGPVDVEQFRAVTTAYRNDSIDITGYVNEIIRLCKNDATKTTAVLKDVEALIDSQTKKQEVLHALRNTEAKLPSSVAFDRSTASGPWHFQTHPRHQRQQHKSGRYKIHRQVCFRRMEPCCSCCKHCQGRQQQLQQLAILITT</sequence>
<dbReference type="CDD" id="cd16615">
    <property type="entry name" value="RING-HC_ZNF598"/>
    <property type="match status" value="1"/>
</dbReference>
<evidence type="ECO:0000256" key="8">
    <source>
        <dbReference type="ARBA" id="ARBA00022723"/>
    </source>
</evidence>
<dbReference type="EC" id="2.3.2.27" evidence="4"/>
<evidence type="ECO:0000256" key="2">
    <source>
        <dbReference type="ARBA" id="ARBA00004496"/>
    </source>
</evidence>
<dbReference type="AlphaFoldDB" id="A0A1X2GMY1"/>
<organism evidence="15 16">
    <name type="scientific">Hesseltinella vesiculosa</name>
    <dbReference type="NCBI Taxonomy" id="101127"/>
    <lineage>
        <taxon>Eukaryota</taxon>
        <taxon>Fungi</taxon>
        <taxon>Fungi incertae sedis</taxon>
        <taxon>Mucoromycota</taxon>
        <taxon>Mucoromycotina</taxon>
        <taxon>Mucoromycetes</taxon>
        <taxon>Mucorales</taxon>
        <taxon>Cunninghamellaceae</taxon>
        <taxon>Hesseltinella</taxon>
    </lineage>
</organism>
<keyword evidence="16" id="KW-1185">Reference proteome</keyword>
<dbReference type="PANTHER" id="PTHR22938">
    <property type="entry name" value="ZINC FINGER PROTEIN 598"/>
    <property type="match status" value="1"/>
</dbReference>
<feature type="region of interest" description="Disordered" evidence="13">
    <location>
        <begin position="1"/>
        <end position="55"/>
    </location>
</feature>
<keyword evidence="6" id="KW-0597">Phosphoprotein</keyword>
<feature type="compositionally biased region" description="Low complexity" evidence="13">
    <location>
        <begin position="1"/>
        <end position="17"/>
    </location>
</feature>
<dbReference type="InterPro" id="IPR056437">
    <property type="entry name" value="Znf-C2H2_ZNF598/HEL2"/>
</dbReference>
<comment type="similarity">
    <text evidence="11">Belongs to the ZNF598/HEL2 family.</text>
</comment>
<dbReference type="InterPro" id="IPR013083">
    <property type="entry name" value="Znf_RING/FYVE/PHD"/>
</dbReference>
<evidence type="ECO:0000256" key="1">
    <source>
        <dbReference type="ARBA" id="ARBA00000900"/>
    </source>
</evidence>
<dbReference type="InterPro" id="IPR041888">
    <property type="entry name" value="RING-HC_ZNF598/HEL2"/>
</dbReference>
<comment type="catalytic activity">
    <reaction evidence="1">
        <text>S-ubiquitinyl-[E2 ubiquitin-conjugating enzyme]-L-cysteine + [acceptor protein]-L-lysine = [E2 ubiquitin-conjugating enzyme]-L-cysteine + N(6)-ubiquitinyl-[acceptor protein]-L-lysine.</text>
        <dbReference type="EC" id="2.3.2.27"/>
    </reaction>
</comment>
<evidence type="ECO:0000256" key="9">
    <source>
        <dbReference type="ARBA" id="ARBA00022771"/>
    </source>
</evidence>
<evidence type="ECO:0000256" key="6">
    <source>
        <dbReference type="ARBA" id="ARBA00022553"/>
    </source>
</evidence>
<dbReference type="InterPro" id="IPR044288">
    <property type="entry name" value="ZNF598/HEL2"/>
</dbReference>
<keyword evidence="8" id="KW-0479">Metal-binding</keyword>
<dbReference type="PROSITE" id="PS50089">
    <property type="entry name" value="ZF_RING_2"/>
    <property type="match status" value="1"/>
</dbReference>
<dbReference type="STRING" id="101127.A0A1X2GMY1"/>
<gene>
    <name evidence="15" type="ORF">DM01DRAFT_27307</name>
</gene>
<keyword evidence="5" id="KW-0963">Cytoplasm</keyword>
<dbReference type="GO" id="GO:0043022">
    <property type="term" value="F:ribosome binding"/>
    <property type="evidence" value="ECO:0007669"/>
    <property type="project" value="TreeGrafter"/>
</dbReference>
<evidence type="ECO:0000313" key="16">
    <source>
        <dbReference type="Proteomes" id="UP000242146"/>
    </source>
</evidence>
<proteinExistence type="inferred from homology"/>
<dbReference type="EMBL" id="MCGT01000008">
    <property type="protein sequence ID" value="ORX57530.1"/>
    <property type="molecule type" value="Genomic_DNA"/>
</dbReference>